<feature type="region of interest" description="Disordered" evidence="1">
    <location>
        <begin position="90"/>
        <end position="117"/>
    </location>
</feature>
<dbReference type="Proteomes" id="UP000325313">
    <property type="component" value="Unassembled WGS sequence"/>
</dbReference>
<evidence type="ECO:0000256" key="1">
    <source>
        <dbReference type="SAM" id="MobiDB-lite"/>
    </source>
</evidence>
<dbReference type="AlphaFoldDB" id="A0A5B0MF13"/>
<dbReference type="EMBL" id="VDEP01000472">
    <property type="protein sequence ID" value="KAA1075525.1"/>
    <property type="molecule type" value="Genomic_DNA"/>
</dbReference>
<name>A0A5B0MF13_PUCGR</name>
<gene>
    <name evidence="2" type="ORF">PGTUg99_021751</name>
</gene>
<reference evidence="2 3" key="1">
    <citation type="submission" date="2019-05" db="EMBL/GenBank/DDBJ databases">
        <title>Emergence of the Ug99 lineage of the wheat stem rust pathogen through somatic hybridization.</title>
        <authorList>
            <person name="Li F."/>
            <person name="Upadhyaya N.M."/>
            <person name="Sperschneider J."/>
            <person name="Matny O."/>
            <person name="Nguyen-Phuc H."/>
            <person name="Mago R."/>
            <person name="Raley C."/>
            <person name="Miller M.E."/>
            <person name="Silverstein K.A.T."/>
            <person name="Henningsen E."/>
            <person name="Hirsch C.D."/>
            <person name="Visser B."/>
            <person name="Pretorius Z.A."/>
            <person name="Steffenson B.J."/>
            <person name="Schwessinger B."/>
            <person name="Dodds P.N."/>
            <person name="Figueroa M."/>
        </authorList>
    </citation>
    <scope>NUCLEOTIDE SEQUENCE [LARGE SCALE GENOMIC DNA]</scope>
    <source>
        <strain evidence="2 3">Ug99</strain>
    </source>
</reference>
<evidence type="ECO:0000313" key="3">
    <source>
        <dbReference type="Proteomes" id="UP000325313"/>
    </source>
</evidence>
<proteinExistence type="predicted"/>
<comment type="caution">
    <text evidence="2">The sequence shown here is derived from an EMBL/GenBank/DDBJ whole genome shotgun (WGS) entry which is preliminary data.</text>
</comment>
<protein>
    <submittedName>
        <fullName evidence="2">Uncharacterized protein</fullName>
    </submittedName>
</protein>
<accession>A0A5B0MF13</accession>
<sequence length="117" mass="13053">MTYTRTNQHHDRHIHEPIAKLTMSCHKTVEEVAGSPPTPTWPDGPSTLLLQHLYVVVGPVGESPDPRYPPVSPRPRKYNQSIAILALLPPEGIDPSLTRPPRRERERAAELSTPVEA</sequence>
<organism evidence="2 3">
    <name type="scientific">Puccinia graminis f. sp. tritici</name>
    <dbReference type="NCBI Taxonomy" id="56615"/>
    <lineage>
        <taxon>Eukaryota</taxon>
        <taxon>Fungi</taxon>
        <taxon>Dikarya</taxon>
        <taxon>Basidiomycota</taxon>
        <taxon>Pucciniomycotina</taxon>
        <taxon>Pucciniomycetes</taxon>
        <taxon>Pucciniales</taxon>
        <taxon>Pucciniaceae</taxon>
        <taxon>Puccinia</taxon>
    </lineage>
</organism>
<evidence type="ECO:0000313" key="2">
    <source>
        <dbReference type="EMBL" id="KAA1075525.1"/>
    </source>
</evidence>